<keyword evidence="3 6" id="KW-0812">Transmembrane</keyword>
<dbReference type="Gene3D" id="2.40.50.100">
    <property type="match status" value="1"/>
</dbReference>
<dbReference type="PANTHER" id="PTHR30386">
    <property type="entry name" value="MEMBRANE FUSION SUBUNIT OF EMRAB-TOLC MULTIDRUG EFFLUX PUMP"/>
    <property type="match status" value="1"/>
</dbReference>
<proteinExistence type="inferred from homology"/>
<dbReference type="EMBL" id="JAGGLB010000003">
    <property type="protein sequence ID" value="MBP1989991.1"/>
    <property type="molecule type" value="Genomic_DNA"/>
</dbReference>
<evidence type="ECO:0000256" key="6">
    <source>
        <dbReference type="SAM" id="Phobius"/>
    </source>
</evidence>
<keyword evidence="9" id="KW-1185">Reference proteome</keyword>
<evidence type="ECO:0000256" key="4">
    <source>
        <dbReference type="ARBA" id="ARBA00022989"/>
    </source>
</evidence>
<evidence type="ECO:0000259" key="7">
    <source>
        <dbReference type="Pfam" id="PF25917"/>
    </source>
</evidence>
<evidence type="ECO:0000256" key="3">
    <source>
        <dbReference type="ARBA" id="ARBA00022692"/>
    </source>
</evidence>
<dbReference type="SUPFAM" id="SSF51230">
    <property type="entry name" value="Single hybrid motif"/>
    <property type="match status" value="1"/>
</dbReference>
<sequence length="320" mass="34374">MNNQVFRKVSMERLSSPEQLDTLVKVTSPRGWLALIGIALLLATAIYWGIFGSLSVKVNSQGVLIRPGGLQGIYAGSNGPITDLRVSEHDKVNKGDVIARVGQPELLELMKTTKANIAKASAALKESPDPKIKSELESLQSSLVNLLDEYENSSKIVSPYSGRVLEVKVNKGNYVDSGTAIVTIETNGATMKELEAVLYVPADQGKKLLPGMDVQLSPSSVNREEYGFMIGRVISVSEFPATQQGMMIKLGNEGLVQQMAAQGVALEVRVDLVPDNRTFSGYAWSTADGPPSVINSGTLVNGSITVSKQRPIASVIPQFK</sequence>
<dbReference type="Pfam" id="PF25917">
    <property type="entry name" value="BSH_RND"/>
    <property type="match status" value="1"/>
</dbReference>
<protein>
    <submittedName>
        <fullName evidence="8">Multidrug efflux pump subunit AcrA (Membrane-fusion protein)</fullName>
    </submittedName>
</protein>
<dbReference type="PANTHER" id="PTHR30386:SF26">
    <property type="entry name" value="TRANSPORT PROTEIN COMB"/>
    <property type="match status" value="1"/>
</dbReference>
<dbReference type="Proteomes" id="UP001519287">
    <property type="component" value="Unassembled WGS sequence"/>
</dbReference>
<dbReference type="InterPro" id="IPR050739">
    <property type="entry name" value="MFP"/>
</dbReference>
<evidence type="ECO:0000256" key="1">
    <source>
        <dbReference type="ARBA" id="ARBA00004167"/>
    </source>
</evidence>
<accession>A0ABS4IQY8</accession>
<feature type="transmembrane region" description="Helical" evidence="6">
    <location>
        <begin position="32"/>
        <end position="51"/>
    </location>
</feature>
<evidence type="ECO:0000256" key="5">
    <source>
        <dbReference type="ARBA" id="ARBA00023136"/>
    </source>
</evidence>
<comment type="similarity">
    <text evidence="2">Belongs to the membrane fusion protein (MFP) (TC 8.A.1) family.</text>
</comment>
<evidence type="ECO:0000313" key="9">
    <source>
        <dbReference type="Proteomes" id="UP001519287"/>
    </source>
</evidence>
<dbReference type="NCBIfam" id="TIGR03794">
    <property type="entry name" value="NHLM_micro_HlyD"/>
    <property type="match status" value="1"/>
</dbReference>
<dbReference type="SUPFAM" id="SSF111369">
    <property type="entry name" value="HlyD-like secretion proteins"/>
    <property type="match status" value="1"/>
</dbReference>
<organism evidence="8 9">
    <name type="scientific">Paenibacillus eucommiae</name>
    <dbReference type="NCBI Taxonomy" id="1355755"/>
    <lineage>
        <taxon>Bacteria</taxon>
        <taxon>Bacillati</taxon>
        <taxon>Bacillota</taxon>
        <taxon>Bacilli</taxon>
        <taxon>Bacillales</taxon>
        <taxon>Paenibacillaceae</taxon>
        <taxon>Paenibacillus</taxon>
    </lineage>
</organism>
<dbReference type="InterPro" id="IPR022275">
    <property type="entry name" value="NHPM_bacteriocin_SS_HylD"/>
</dbReference>
<dbReference type="RefSeq" id="WP_209970753.1">
    <property type="nucleotide sequence ID" value="NZ_JAGGLB010000003.1"/>
</dbReference>
<keyword evidence="5 6" id="KW-0472">Membrane</keyword>
<evidence type="ECO:0000313" key="8">
    <source>
        <dbReference type="EMBL" id="MBP1989991.1"/>
    </source>
</evidence>
<dbReference type="InterPro" id="IPR011053">
    <property type="entry name" value="Single_hybrid_motif"/>
</dbReference>
<evidence type="ECO:0000256" key="2">
    <source>
        <dbReference type="ARBA" id="ARBA00009477"/>
    </source>
</evidence>
<reference evidence="8 9" key="1">
    <citation type="submission" date="2021-03" db="EMBL/GenBank/DDBJ databases">
        <title>Genomic Encyclopedia of Type Strains, Phase IV (KMG-IV): sequencing the most valuable type-strain genomes for metagenomic binning, comparative biology and taxonomic classification.</title>
        <authorList>
            <person name="Goeker M."/>
        </authorList>
    </citation>
    <scope>NUCLEOTIDE SEQUENCE [LARGE SCALE GENOMIC DNA]</scope>
    <source>
        <strain evidence="8 9">DSM 26048</strain>
    </source>
</reference>
<name>A0ABS4IQY8_9BACL</name>
<comment type="subcellular location">
    <subcellularLocation>
        <location evidence="1">Membrane</location>
        <topology evidence="1">Single-pass membrane protein</topology>
    </subcellularLocation>
</comment>
<dbReference type="InterPro" id="IPR058625">
    <property type="entry name" value="MdtA-like_BSH"/>
</dbReference>
<comment type="caution">
    <text evidence="8">The sequence shown here is derived from an EMBL/GenBank/DDBJ whole genome shotgun (WGS) entry which is preliminary data.</text>
</comment>
<gene>
    <name evidence="8" type="ORF">J2Z66_001589</name>
</gene>
<feature type="domain" description="Multidrug resistance protein MdtA-like barrel-sandwich hybrid" evidence="7">
    <location>
        <begin position="78"/>
        <end position="181"/>
    </location>
</feature>
<keyword evidence="4 6" id="KW-1133">Transmembrane helix</keyword>